<evidence type="ECO:0000313" key="1">
    <source>
        <dbReference type="EMBL" id="GBN29703.1"/>
    </source>
</evidence>
<keyword evidence="2" id="KW-1185">Reference proteome</keyword>
<organism evidence="1 2">
    <name type="scientific">Araneus ventricosus</name>
    <name type="common">Orbweaver spider</name>
    <name type="synonym">Epeira ventricosa</name>
    <dbReference type="NCBI Taxonomy" id="182803"/>
    <lineage>
        <taxon>Eukaryota</taxon>
        <taxon>Metazoa</taxon>
        <taxon>Ecdysozoa</taxon>
        <taxon>Arthropoda</taxon>
        <taxon>Chelicerata</taxon>
        <taxon>Arachnida</taxon>
        <taxon>Araneae</taxon>
        <taxon>Araneomorphae</taxon>
        <taxon>Entelegynae</taxon>
        <taxon>Araneoidea</taxon>
        <taxon>Araneidae</taxon>
        <taxon>Araneus</taxon>
    </lineage>
</organism>
<gene>
    <name evidence="1" type="ORF">AVEN_51378_1</name>
</gene>
<comment type="caution">
    <text evidence="1">The sequence shown here is derived from an EMBL/GenBank/DDBJ whole genome shotgun (WGS) entry which is preliminary data.</text>
</comment>
<accession>A0A4Y2MSP9</accession>
<dbReference type="AlphaFoldDB" id="A0A4Y2MSP9"/>
<dbReference type="Proteomes" id="UP000499080">
    <property type="component" value="Unassembled WGS sequence"/>
</dbReference>
<sequence>MPISFSTVTTKNEPMHTFLNWTPPRAAKTSSRLISSKRRLLHPICYATRYRYVSAMLPQFTKIFYERMQLIQQPVGTARSCSPFVDSLVFDVRAFTDISWKWSSHPTKQQWLFMVPRQEIRRRYFRHRPHKPLAIGAGSEDAQRRSLTEFIAVSEAWSCSVFLKIIFFC</sequence>
<proteinExistence type="predicted"/>
<dbReference type="EMBL" id="BGPR01007811">
    <property type="protein sequence ID" value="GBN29703.1"/>
    <property type="molecule type" value="Genomic_DNA"/>
</dbReference>
<protein>
    <submittedName>
        <fullName evidence="1">Uncharacterized protein</fullName>
    </submittedName>
</protein>
<evidence type="ECO:0000313" key="2">
    <source>
        <dbReference type="Proteomes" id="UP000499080"/>
    </source>
</evidence>
<name>A0A4Y2MSP9_ARAVE</name>
<reference evidence="1 2" key="1">
    <citation type="journal article" date="2019" name="Sci. Rep.">
        <title>Orb-weaving spider Araneus ventricosus genome elucidates the spidroin gene catalogue.</title>
        <authorList>
            <person name="Kono N."/>
            <person name="Nakamura H."/>
            <person name="Ohtoshi R."/>
            <person name="Moran D.A.P."/>
            <person name="Shinohara A."/>
            <person name="Yoshida Y."/>
            <person name="Fujiwara M."/>
            <person name="Mori M."/>
            <person name="Tomita M."/>
            <person name="Arakawa K."/>
        </authorList>
    </citation>
    <scope>NUCLEOTIDE SEQUENCE [LARGE SCALE GENOMIC DNA]</scope>
</reference>